<feature type="non-terminal residue" evidence="1">
    <location>
        <position position="38"/>
    </location>
</feature>
<evidence type="ECO:0000313" key="1">
    <source>
        <dbReference type="EMBL" id="PRP68759.1"/>
    </source>
</evidence>
<dbReference type="AlphaFoldDB" id="A0A2S9WZ71"/>
<reference evidence="1 2" key="1">
    <citation type="submission" date="2017-01" db="EMBL/GenBank/DDBJ databases">
        <title>New insights into the genetic diversity of Chromobacterium isolated from tropical freshwater lake.</title>
        <authorList>
            <person name="Santos A.B."/>
            <person name="Nascimento A.M."/>
            <person name="Da Silva P.C."/>
        </authorList>
    </citation>
    <scope>NUCLEOTIDE SEQUENCE [LARGE SCALE GENOMIC DNA]</scope>
    <source>
        <strain evidence="1 2">56AF</strain>
    </source>
</reference>
<name>A0A2S9WZ71_9NEIS</name>
<accession>A0A2S9WZ71</accession>
<organism evidence="1 2">
    <name type="scientific">Chromobacterium amazonense</name>
    <dbReference type="NCBI Taxonomy" id="1382803"/>
    <lineage>
        <taxon>Bacteria</taxon>
        <taxon>Pseudomonadati</taxon>
        <taxon>Pseudomonadota</taxon>
        <taxon>Betaproteobacteria</taxon>
        <taxon>Neisseriales</taxon>
        <taxon>Chromobacteriaceae</taxon>
        <taxon>Chromobacterium</taxon>
    </lineage>
</organism>
<evidence type="ECO:0000313" key="2">
    <source>
        <dbReference type="Proteomes" id="UP000239469"/>
    </source>
</evidence>
<protein>
    <submittedName>
        <fullName evidence="1">Transposase</fullName>
    </submittedName>
</protein>
<dbReference type="OrthoDB" id="9801450at2"/>
<sequence length="38" mass="4255">MIQPSQVFLCIEPVDMRWGMDRLSAYLQGMAQPPCNGA</sequence>
<comment type="caution">
    <text evidence="1">The sequence shown here is derived from an EMBL/GenBank/DDBJ whole genome shotgun (WGS) entry which is preliminary data.</text>
</comment>
<proteinExistence type="predicted"/>
<gene>
    <name evidence="1" type="ORF">BUE93_20590</name>
</gene>
<dbReference type="Proteomes" id="UP000239469">
    <property type="component" value="Unassembled WGS sequence"/>
</dbReference>
<dbReference type="EMBL" id="MTBD01000045">
    <property type="protein sequence ID" value="PRP68759.1"/>
    <property type="molecule type" value="Genomic_DNA"/>
</dbReference>